<reference evidence="3 4" key="1">
    <citation type="submission" date="2018-05" db="EMBL/GenBank/DDBJ databases">
        <title>Marinilabilia rubrum sp. nov., isolated from saltern sediment.</title>
        <authorList>
            <person name="Zhang R."/>
        </authorList>
    </citation>
    <scope>NUCLEOTIDE SEQUENCE [LARGE SCALE GENOMIC DNA]</scope>
    <source>
        <strain evidence="3 4">WTE16</strain>
    </source>
</reference>
<organism evidence="3 4">
    <name type="scientific">Marinilabilia rubra</name>
    <dbReference type="NCBI Taxonomy" id="2162893"/>
    <lineage>
        <taxon>Bacteria</taxon>
        <taxon>Pseudomonadati</taxon>
        <taxon>Bacteroidota</taxon>
        <taxon>Bacteroidia</taxon>
        <taxon>Marinilabiliales</taxon>
        <taxon>Marinilabiliaceae</taxon>
        <taxon>Marinilabilia</taxon>
    </lineage>
</organism>
<accession>A0A2U2BE61</accession>
<sequence>MKKLFTTLFVALVPLLSMAQYTADFMVDFEDGQIPQIDGFYNVDGTGDVVIKNDATYTQTPNEVVADDNKTVLWTDYEGYIGLDETILNKNTFSIVTNYKWTGQSVWWLGFINFVGWDENRTVTDPDTGEEVTEPGWVSPKLQVKKPSGTLNGLGFETADNILEKDVYYHVVFTYDNGIAKIYIDGALQGETPAASPEALHSLTNLKFFIGAKTEVDAATGDISMGVDGGGNSKCVRAYFDDLTVFNRTLNDTEVMELYFGAPIVTDIAEKTMENSVEIFPNPAQEKLNVQAENVETVNIFNMSGTKVISTPETTIDISSVPSGIYLIQCVDKTGKTISNQKIVIK</sequence>
<dbReference type="EMBL" id="QEWP01000001">
    <property type="protein sequence ID" value="PWE01360.1"/>
    <property type="molecule type" value="Genomic_DNA"/>
</dbReference>
<dbReference type="Pfam" id="PF13385">
    <property type="entry name" value="Laminin_G_3"/>
    <property type="match status" value="1"/>
</dbReference>
<evidence type="ECO:0000313" key="3">
    <source>
        <dbReference type="EMBL" id="PWE01360.1"/>
    </source>
</evidence>
<feature type="domain" description="Secretion system C-terminal sorting" evidence="2">
    <location>
        <begin position="279"/>
        <end position="345"/>
    </location>
</feature>
<dbReference type="InterPro" id="IPR013320">
    <property type="entry name" value="ConA-like_dom_sf"/>
</dbReference>
<proteinExistence type="predicted"/>
<protein>
    <recommendedName>
        <fullName evidence="2">Secretion system C-terminal sorting domain-containing protein</fullName>
    </recommendedName>
</protein>
<dbReference type="GO" id="GO:0004553">
    <property type="term" value="F:hydrolase activity, hydrolyzing O-glycosyl compounds"/>
    <property type="evidence" value="ECO:0007669"/>
    <property type="project" value="UniProtKB-ARBA"/>
</dbReference>
<feature type="chain" id="PRO_5015600230" description="Secretion system C-terminal sorting domain-containing protein" evidence="1">
    <location>
        <begin position="20"/>
        <end position="346"/>
    </location>
</feature>
<dbReference type="Pfam" id="PF18962">
    <property type="entry name" value="Por_Secre_tail"/>
    <property type="match status" value="1"/>
</dbReference>
<evidence type="ECO:0000313" key="4">
    <source>
        <dbReference type="Proteomes" id="UP000244956"/>
    </source>
</evidence>
<dbReference type="InterPro" id="IPR026444">
    <property type="entry name" value="Secre_tail"/>
</dbReference>
<dbReference type="RefSeq" id="WP_109262810.1">
    <property type="nucleotide sequence ID" value="NZ_QEWP01000001.1"/>
</dbReference>
<name>A0A2U2BE61_9BACT</name>
<keyword evidence="4" id="KW-1185">Reference proteome</keyword>
<feature type="signal peptide" evidence="1">
    <location>
        <begin position="1"/>
        <end position="19"/>
    </location>
</feature>
<dbReference type="SUPFAM" id="SSF49899">
    <property type="entry name" value="Concanavalin A-like lectins/glucanases"/>
    <property type="match status" value="1"/>
</dbReference>
<dbReference type="Gene3D" id="2.60.120.200">
    <property type="match status" value="1"/>
</dbReference>
<evidence type="ECO:0000256" key="1">
    <source>
        <dbReference type="SAM" id="SignalP"/>
    </source>
</evidence>
<comment type="caution">
    <text evidence="3">The sequence shown here is derived from an EMBL/GenBank/DDBJ whole genome shotgun (WGS) entry which is preliminary data.</text>
</comment>
<dbReference type="NCBIfam" id="TIGR04183">
    <property type="entry name" value="Por_Secre_tail"/>
    <property type="match status" value="1"/>
</dbReference>
<dbReference type="OrthoDB" id="1089414at2"/>
<gene>
    <name evidence="3" type="ORF">DDZ16_02425</name>
</gene>
<dbReference type="AlphaFoldDB" id="A0A2U2BE61"/>
<dbReference type="GO" id="GO:0005975">
    <property type="term" value="P:carbohydrate metabolic process"/>
    <property type="evidence" value="ECO:0007669"/>
    <property type="project" value="UniProtKB-ARBA"/>
</dbReference>
<evidence type="ECO:0000259" key="2">
    <source>
        <dbReference type="Pfam" id="PF18962"/>
    </source>
</evidence>
<keyword evidence="1" id="KW-0732">Signal</keyword>
<dbReference type="Proteomes" id="UP000244956">
    <property type="component" value="Unassembled WGS sequence"/>
</dbReference>